<gene>
    <name evidence="1" type="ORF">SISNIDRAFT_250638</name>
</gene>
<evidence type="ECO:0000313" key="2">
    <source>
        <dbReference type="Proteomes" id="UP000076722"/>
    </source>
</evidence>
<name>A0A164YY27_9AGAM</name>
<proteinExistence type="predicted"/>
<dbReference type="EMBL" id="KV419397">
    <property type="protein sequence ID" value="KZS97349.1"/>
    <property type="molecule type" value="Genomic_DNA"/>
</dbReference>
<organism evidence="1 2">
    <name type="scientific">Sistotremastrum niveocremeum HHB9708</name>
    <dbReference type="NCBI Taxonomy" id="1314777"/>
    <lineage>
        <taxon>Eukaryota</taxon>
        <taxon>Fungi</taxon>
        <taxon>Dikarya</taxon>
        <taxon>Basidiomycota</taxon>
        <taxon>Agaricomycotina</taxon>
        <taxon>Agaricomycetes</taxon>
        <taxon>Sistotremastrales</taxon>
        <taxon>Sistotremastraceae</taxon>
        <taxon>Sertulicium</taxon>
        <taxon>Sertulicium niveocremeum</taxon>
    </lineage>
</organism>
<dbReference type="Proteomes" id="UP000076722">
    <property type="component" value="Unassembled WGS sequence"/>
</dbReference>
<keyword evidence="2" id="KW-1185">Reference proteome</keyword>
<protein>
    <submittedName>
        <fullName evidence="1">Uncharacterized protein</fullName>
    </submittedName>
</protein>
<accession>A0A164YY27</accession>
<sequence length="169" mass="18962">MPHDSAQIRGSRRLPTSSLLTTFHNQPNANASTFRLGFVYWCFLSDTLFHPEISCAHLVAISALDLFFIDLRLVLFTLGSSTSSDQGMRVWHVKYVKSQLMHCLKGSKTLPASILSVLLNSDVASDASFHAKDRRVSRHIKMKWALAIFQNNKNKGVSLYERPLVGGRT</sequence>
<reference evidence="1 2" key="1">
    <citation type="journal article" date="2016" name="Mol. Biol. Evol.">
        <title>Comparative Genomics of Early-Diverging Mushroom-Forming Fungi Provides Insights into the Origins of Lignocellulose Decay Capabilities.</title>
        <authorList>
            <person name="Nagy L.G."/>
            <person name="Riley R."/>
            <person name="Tritt A."/>
            <person name="Adam C."/>
            <person name="Daum C."/>
            <person name="Floudas D."/>
            <person name="Sun H."/>
            <person name="Yadav J.S."/>
            <person name="Pangilinan J."/>
            <person name="Larsson K.H."/>
            <person name="Matsuura K."/>
            <person name="Barry K."/>
            <person name="Labutti K."/>
            <person name="Kuo R."/>
            <person name="Ohm R.A."/>
            <person name="Bhattacharya S.S."/>
            <person name="Shirouzu T."/>
            <person name="Yoshinaga Y."/>
            <person name="Martin F.M."/>
            <person name="Grigoriev I.V."/>
            <person name="Hibbett D.S."/>
        </authorList>
    </citation>
    <scope>NUCLEOTIDE SEQUENCE [LARGE SCALE GENOMIC DNA]</scope>
    <source>
        <strain evidence="1 2">HHB9708</strain>
    </source>
</reference>
<evidence type="ECO:0000313" key="1">
    <source>
        <dbReference type="EMBL" id="KZS97349.1"/>
    </source>
</evidence>
<dbReference type="AlphaFoldDB" id="A0A164YY27"/>